<dbReference type="Pfam" id="PF00965">
    <property type="entry name" value="TIMP"/>
    <property type="match status" value="1"/>
</dbReference>
<dbReference type="STRING" id="53326.A0A016TGJ8"/>
<proteinExistence type="predicted"/>
<evidence type="ECO:0000259" key="7">
    <source>
        <dbReference type="PROSITE" id="PS50189"/>
    </source>
</evidence>
<dbReference type="PANTHER" id="PTHR11844:SF33">
    <property type="entry name" value="TISSUE INHIBITOR OF METALLOPROTEINASE"/>
    <property type="match status" value="1"/>
</dbReference>
<accession>A0A016TGJ8</accession>
<name>A0A016TGJ8_9BILA</name>
<comment type="caution">
    <text evidence="8">The sequence shown here is derived from an EMBL/GenBank/DDBJ whole genome shotgun (WGS) entry which is preliminary data.</text>
</comment>
<feature type="compositionally biased region" description="Acidic residues" evidence="6">
    <location>
        <begin position="272"/>
        <end position="287"/>
    </location>
</feature>
<feature type="compositionally biased region" description="Acidic residues" evidence="6">
    <location>
        <begin position="255"/>
        <end position="264"/>
    </location>
</feature>
<dbReference type="Proteomes" id="UP000024635">
    <property type="component" value="Unassembled WGS sequence"/>
</dbReference>
<dbReference type="SMART" id="SM00206">
    <property type="entry name" value="NTR"/>
    <property type="match status" value="1"/>
</dbReference>
<evidence type="ECO:0000256" key="3">
    <source>
        <dbReference type="ARBA" id="ARBA00023157"/>
    </source>
</evidence>
<evidence type="ECO:0000256" key="1">
    <source>
        <dbReference type="ARBA" id="ARBA00004613"/>
    </source>
</evidence>
<evidence type="ECO:0000313" key="8">
    <source>
        <dbReference type="EMBL" id="EYC02044.1"/>
    </source>
</evidence>
<feature type="domain" description="NTR" evidence="7">
    <location>
        <begin position="85"/>
        <end position="218"/>
    </location>
</feature>
<keyword evidence="3 5" id="KW-1015">Disulfide bond</keyword>
<dbReference type="EMBL" id="JARK01001438">
    <property type="protein sequence ID" value="EYC02044.1"/>
    <property type="molecule type" value="Genomic_DNA"/>
</dbReference>
<dbReference type="Gene3D" id="2.40.50.120">
    <property type="match status" value="1"/>
</dbReference>
<dbReference type="GO" id="GO:0051045">
    <property type="term" value="P:negative regulation of membrane protein ectodomain proteolysis"/>
    <property type="evidence" value="ECO:0007669"/>
    <property type="project" value="TreeGrafter"/>
</dbReference>
<dbReference type="OrthoDB" id="6041373at2759"/>
<feature type="binding site" evidence="4">
    <location>
        <position position="85"/>
    </location>
    <ligand>
        <name>Zn(2+)</name>
        <dbReference type="ChEBI" id="CHEBI:29105"/>
        <note>ligand shared with metalloproteinase partner</note>
    </ligand>
</feature>
<evidence type="ECO:0000256" key="4">
    <source>
        <dbReference type="PIRSR" id="PIRSR601820-1"/>
    </source>
</evidence>
<feature type="disulfide bond" evidence="5">
    <location>
        <begin position="85"/>
        <end position="163"/>
    </location>
</feature>
<sequence length="287" mass="31968">MCMSLPLVDICEDYVRLLLSRNSEILWLVAKQPTVHIAENKIWKFFVVVRKIPQRLVQRGAEGPAETMFLLTVLFACFTAADAACSCKPFETMKEAFCNSDYVLLAKVLSINNKQGELSTNATNDTKTSNDGKWSYNIWHMRTWKGDRIATSVLTTASSEDACGVPGLLEDWDYVLTGKKVKDGEISITGCDVAMPYSQLSPDEQDTFMQLMWEPEKCNEKDDGKTVKGDENSVKEADGKTVEGNDEKSVKEEGDNVPDAEDKDSDAQAKEDSDDQAEEDSDDQAED</sequence>
<comment type="subcellular location">
    <subcellularLocation>
        <location evidence="1">Secreted</location>
    </subcellularLocation>
</comment>
<dbReference type="GO" id="GO:0005615">
    <property type="term" value="C:extracellular space"/>
    <property type="evidence" value="ECO:0007669"/>
    <property type="project" value="TreeGrafter"/>
</dbReference>
<feature type="disulfide bond" evidence="5">
    <location>
        <begin position="87"/>
        <end position="191"/>
    </location>
</feature>
<dbReference type="GO" id="GO:0031012">
    <property type="term" value="C:extracellular matrix"/>
    <property type="evidence" value="ECO:0007669"/>
    <property type="project" value="TreeGrafter"/>
</dbReference>
<keyword evidence="4" id="KW-0862">Zinc</keyword>
<dbReference type="PROSITE" id="PS50189">
    <property type="entry name" value="NTR"/>
    <property type="match status" value="1"/>
</dbReference>
<keyword evidence="9" id="KW-1185">Reference proteome</keyword>
<dbReference type="InterPro" id="IPR001134">
    <property type="entry name" value="Netrin_domain"/>
</dbReference>
<dbReference type="AlphaFoldDB" id="A0A016TGJ8"/>
<evidence type="ECO:0000256" key="6">
    <source>
        <dbReference type="SAM" id="MobiDB-lite"/>
    </source>
</evidence>
<dbReference type="GO" id="GO:0008191">
    <property type="term" value="F:metalloendopeptidase inhibitor activity"/>
    <property type="evidence" value="ECO:0007669"/>
    <property type="project" value="InterPro"/>
</dbReference>
<keyword evidence="2" id="KW-0964">Secreted</keyword>
<gene>
    <name evidence="8" type="primary">Acey_s0102.g3451</name>
    <name evidence="8" type="ORF">Y032_0102g3451</name>
</gene>
<evidence type="ECO:0000313" key="9">
    <source>
        <dbReference type="Proteomes" id="UP000024635"/>
    </source>
</evidence>
<dbReference type="SUPFAM" id="SSF50242">
    <property type="entry name" value="TIMP-like"/>
    <property type="match status" value="1"/>
</dbReference>
<dbReference type="InterPro" id="IPR008993">
    <property type="entry name" value="TIMP-like_OB-fold"/>
</dbReference>
<dbReference type="PANTHER" id="PTHR11844">
    <property type="entry name" value="METALLOPROTEASE INHIBITOR"/>
    <property type="match status" value="1"/>
</dbReference>
<keyword evidence="4" id="KW-0479">Metal-binding</keyword>
<organism evidence="8 9">
    <name type="scientific">Ancylostoma ceylanicum</name>
    <dbReference type="NCBI Taxonomy" id="53326"/>
    <lineage>
        <taxon>Eukaryota</taxon>
        <taxon>Metazoa</taxon>
        <taxon>Ecdysozoa</taxon>
        <taxon>Nematoda</taxon>
        <taxon>Chromadorea</taxon>
        <taxon>Rhabditida</taxon>
        <taxon>Rhabditina</taxon>
        <taxon>Rhabditomorpha</taxon>
        <taxon>Strongyloidea</taxon>
        <taxon>Ancylostomatidae</taxon>
        <taxon>Ancylostomatinae</taxon>
        <taxon>Ancylostoma</taxon>
    </lineage>
</organism>
<dbReference type="GO" id="GO:0002020">
    <property type="term" value="F:protease binding"/>
    <property type="evidence" value="ECO:0007669"/>
    <property type="project" value="TreeGrafter"/>
</dbReference>
<dbReference type="InterPro" id="IPR001820">
    <property type="entry name" value="TIMP"/>
</dbReference>
<dbReference type="GO" id="GO:0046872">
    <property type="term" value="F:metal ion binding"/>
    <property type="evidence" value="ECO:0007669"/>
    <property type="project" value="UniProtKB-KW"/>
</dbReference>
<reference evidence="9" key="1">
    <citation type="journal article" date="2015" name="Nat. Genet.">
        <title>The genome and transcriptome of the zoonotic hookworm Ancylostoma ceylanicum identify infection-specific gene families.</title>
        <authorList>
            <person name="Schwarz E.M."/>
            <person name="Hu Y."/>
            <person name="Antoshechkin I."/>
            <person name="Miller M.M."/>
            <person name="Sternberg P.W."/>
            <person name="Aroian R.V."/>
        </authorList>
    </citation>
    <scope>NUCLEOTIDE SEQUENCE</scope>
    <source>
        <strain evidence="9">HY135</strain>
    </source>
</reference>
<feature type="region of interest" description="Disordered" evidence="6">
    <location>
        <begin position="218"/>
        <end position="287"/>
    </location>
</feature>
<evidence type="ECO:0000256" key="2">
    <source>
        <dbReference type="ARBA" id="ARBA00022525"/>
    </source>
</evidence>
<feature type="compositionally biased region" description="Basic and acidic residues" evidence="6">
    <location>
        <begin position="218"/>
        <end position="254"/>
    </location>
</feature>
<protein>
    <recommendedName>
        <fullName evidence="7">NTR domain-containing protein</fullName>
    </recommendedName>
</protein>
<evidence type="ECO:0000256" key="5">
    <source>
        <dbReference type="PIRSR" id="PIRSR601820-3"/>
    </source>
</evidence>